<dbReference type="Proteomes" id="UP000309997">
    <property type="component" value="Unassembled WGS sequence"/>
</dbReference>
<sequence>MMQPPVDTMIVLPCFKDWTHGFKESVSDKEFYNAWEKVFRMDDDVRKSWEDNGHLTLSCGPTWCPIKLYS</sequence>
<protein>
    <submittedName>
        <fullName evidence="1">Uncharacterized protein</fullName>
    </submittedName>
</protein>
<name>A0ACC4D5B9_POPAL</name>
<reference evidence="1 2" key="1">
    <citation type="journal article" date="2024" name="Plant Biotechnol. J.">
        <title>Genome and CRISPR/Cas9 system of a widespread forest tree (Populus alba) in the world.</title>
        <authorList>
            <person name="Liu Y.J."/>
            <person name="Jiang P.F."/>
            <person name="Han X.M."/>
            <person name="Li X.Y."/>
            <person name="Wang H.M."/>
            <person name="Wang Y.J."/>
            <person name="Wang X.X."/>
            <person name="Zeng Q.Y."/>
        </authorList>
    </citation>
    <scope>NUCLEOTIDE SEQUENCE [LARGE SCALE GENOMIC DNA]</scope>
    <source>
        <strain evidence="2">cv. PAL-ZL1</strain>
    </source>
</reference>
<evidence type="ECO:0000313" key="2">
    <source>
        <dbReference type="Proteomes" id="UP000309997"/>
    </source>
</evidence>
<gene>
    <name evidence="1" type="ORF">D5086_003793</name>
</gene>
<dbReference type="EMBL" id="RCHU02000001">
    <property type="protein sequence ID" value="KAL3612773.1"/>
    <property type="molecule type" value="Genomic_DNA"/>
</dbReference>
<accession>A0ACC4D5B9</accession>
<evidence type="ECO:0000313" key="1">
    <source>
        <dbReference type="EMBL" id="KAL3612773.1"/>
    </source>
</evidence>
<comment type="caution">
    <text evidence="1">The sequence shown here is derived from an EMBL/GenBank/DDBJ whole genome shotgun (WGS) entry which is preliminary data.</text>
</comment>
<keyword evidence="2" id="KW-1185">Reference proteome</keyword>
<proteinExistence type="predicted"/>
<organism evidence="1 2">
    <name type="scientific">Populus alba</name>
    <name type="common">White poplar</name>
    <dbReference type="NCBI Taxonomy" id="43335"/>
    <lineage>
        <taxon>Eukaryota</taxon>
        <taxon>Viridiplantae</taxon>
        <taxon>Streptophyta</taxon>
        <taxon>Embryophyta</taxon>
        <taxon>Tracheophyta</taxon>
        <taxon>Spermatophyta</taxon>
        <taxon>Magnoliopsida</taxon>
        <taxon>eudicotyledons</taxon>
        <taxon>Gunneridae</taxon>
        <taxon>Pentapetalae</taxon>
        <taxon>rosids</taxon>
        <taxon>fabids</taxon>
        <taxon>Malpighiales</taxon>
        <taxon>Salicaceae</taxon>
        <taxon>Saliceae</taxon>
        <taxon>Populus</taxon>
    </lineage>
</organism>